<dbReference type="GO" id="GO:0004386">
    <property type="term" value="F:helicase activity"/>
    <property type="evidence" value="ECO:0007669"/>
    <property type="project" value="UniProtKB-KW"/>
</dbReference>
<dbReference type="GO" id="GO:0005524">
    <property type="term" value="F:ATP binding"/>
    <property type="evidence" value="ECO:0007669"/>
    <property type="project" value="UniProtKB-KW"/>
</dbReference>
<dbReference type="AlphaFoldDB" id="A0A0A9CLW2"/>
<reference evidence="5" key="1">
    <citation type="submission" date="2014-09" db="EMBL/GenBank/DDBJ databases">
        <authorList>
            <person name="Magalhaes I.L.F."/>
            <person name="Oliveira U."/>
            <person name="Santos F.R."/>
            <person name="Vidigal T.H.D.A."/>
            <person name="Brescovit A.D."/>
            <person name="Santos A.J."/>
        </authorList>
    </citation>
    <scope>NUCLEOTIDE SEQUENCE</scope>
    <source>
        <tissue evidence="5">Shoot tissue taken approximately 20 cm above the soil surface</tissue>
    </source>
</reference>
<reference evidence="5" key="2">
    <citation type="journal article" date="2015" name="Data Brief">
        <title>Shoot transcriptome of the giant reed, Arundo donax.</title>
        <authorList>
            <person name="Barrero R.A."/>
            <person name="Guerrero F.D."/>
            <person name="Moolhuijzen P."/>
            <person name="Goolsby J.A."/>
            <person name="Tidwell J."/>
            <person name="Bellgard S.E."/>
            <person name="Bellgard M.I."/>
        </authorList>
    </citation>
    <scope>NUCLEOTIDE SEQUENCE</scope>
    <source>
        <tissue evidence="5">Shoot tissue taken approximately 20 cm above the soil surface</tissue>
    </source>
</reference>
<keyword evidence="3" id="KW-0347">Helicase</keyword>
<protein>
    <submittedName>
        <fullName evidence="5">Uncharacterized protein</fullName>
    </submittedName>
</protein>
<evidence type="ECO:0000256" key="1">
    <source>
        <dbReference type="ARBA" id="ARBA00022741"/>
    </source>
</evidence>
<accession>A0A0A9CLW2</accession>
<dbReference type="SUPFAM" id="SSF52540">
    <property type="entry name" value="P-loop containing nucleoside triphosphate hydrolases"/>
    <property type="match status" value="1"/>
</dbReference>
<dbReference type="EMBL" id="GBRH01221339">
    <property type="protein sequence ID" value="JAD76556.1"/>
    <property type="molecule type" value="Transcribed_RNA"/>
</dbReference>
<evidence type="ECO:0000313" key="5">
    <source>
        <dbReference type="EMBL" id="JAD76556.1"/>
    </source>
</evidence>
<dbReference type="Gene3D" id="3.40.50.300">
    <property type="entry name" value="P-loop containing nucleotide triphosphate hydrolases"/>
    <property type="match status" value="1"/>
</dbReference>
<keyword evidence="1" id="KW-0547">Nucleotide-binding</keyword>
<keyword evidence="4" id="KW-0067">ATP-binding</keyword>
<keyword evidence="2" id="KW-0378">Hydrolase</keyword>
<dbReference type="GO" id="GO:0016787">
    <property type="term" value="F:hydrolase activity"/>
    <property type="evidence" value="ECO:0007669"/>
    <property type="project" value="UniProtKB-KW"/>
</dbReference>
<evidence type="ECO:0000256" key="3">
    <source>
        <dbReference type="ARBA" id="ARBA00022806"/>
    </source>
</evidence>
<dbReference type="PANTHER" id="PTHR47960">
    <property type="entry name" value="DEAD-BOX ATP-DEPENDENT RNA HELICASE 50"/>
    <property type="match status" value="1"/>
</dbReference>
<organism evidence="5">
    <name type="scientific">Arundo donax</name>
    <name type="common">Giant reed</name>
    <name type="synonym">Donax arundinaceus</name>
    <dbReference type="NCBI Taxonomy" id="35708"/>
    <lineage>
        <taxon>Eukaryota</taxon>
        <taxon>Viridiplantae</taxon>
        <taxon>Streptophyta</taxon>
        <taxon>Embryophyta</taxon>
        <taxon>Tracheophyta</taxon>
        <taxon>Spermatophyta</taxon>
        <taxon>Magnoliopsida</taxon>
        <taxon>Liliopsida</taxon>
        <taxon>Poales</taxon>
        <taxon>Poaceae</taxon>
        <taxon>PACMAD clade</taxon>
        <taxon>Arundinoideae</taxon>
        <taxon>Arundineae</taxon>
        <taxon>Arundo</taxon>
    </lineage>
</organism>
<evidence type="ECO:0000256" key="2">
    <source>
        <dbReference type="ARBA" id="ARBA00022801"/>
    </source>
</evidence>
<name>A0A0A9CLW2_ARUDO</name>
<evidence type="ECO:0000256" key="4">
    <source>
        <dbReference type="ARBA" id="ARBA00022840"/>
    </source>
</evidence>
<sequence>MFASCPFLLYLVPSQEKATQVRSICKPLKPFGIHSVSLHPGASIEHQISGLKSCEPEFLISSPERLLELVSLKAIDISNVSTQVVDGLKSFMDLNVSDKIYSIGDAISSNPQIAIFSDPSDNNIATIVRNLAMEELQGYLSMILLHHEMHS</sequence>
<proteinExistence type="predicted"/>
<dbReference type="InterPro" id="IPR027417">
    <property type="entry name" value="P-loop_NTPase"/>
</dbReference>